<dbReference type="CDD" id="cd06257">
    <property type="entry name" value="DnaJ"/>
    <property type="match status" value="1"/>
</dbReference>
<reference evidence="2 3" key="1">
    <citation type="submission" date="2015-09" db="EMBL/GenBank/DDBJ databases">
        <authorList>
            <person name="Jackson K.R."/>
            <person name="Lunt B.L."/>
            <person name="Fisher J.N.B."/>
            <person name="Gardner A.V."/>
            <person name="Bailey M.E."/>
            <person name="Deus L.M."/>
            <person name="Earl A.S."/>
            <person name="Gibby P.D."/>
            <person name="Hartmann K.A."/>
            <person name="Liu J.E."/>
            <person name="Manci A.M."/>
            <person name="Nielsen D.A."/>
            <person name="Solomon M.B."/>
            <person name="Breakwell D.P."/>
            <person name="Burnett S.H."/>
            <person name="Grose J.H."/>
        </authorList>
    </citation>
    <scope>NUCLEOTIDE SEQUENCE [LARGE SCALE GENOMIC DNA]</scope>
    <source>
        <strain evidence="2 3">16</strain>
    </source>
</reference>
<dbReference type="InterPro" id="IPR029024">
    <property type="entry name" value="TerB-like"/>
</dbReference>
<dbReference type="SUPFAM" id="SSF46565">
    <property type="entry name" value="Chaperone J-domain"/>
    <property type="match status" value="1"/>
</dbReference>
<reference evidence="2 3" key="2">
    <citation type="submission" date="2015-10" db="EMBL/GenBank/DDBJ databases">
        <title>Draft Genome Sequence of Prosthecomicrobium hirschii ATCC 27832.</title>
        <authorList>
            <person name="Daniel J."/>
            <person name="Givan S.A."/>
            <person name="Brun Y.V."/>
            <person name="Brown P.J."/>
        </authorList>
    </citation>
    <scope>NUCLEOTIDE SEQUENCE [LARGE SCALE GENOMIC DNA]</scope>
    <source>
        <strain evidence="2 3">16</strain>
    </source>
</reference>
<accession>A0A0P6WEI8</accession>
<comment type="caution">
    <text evidence="2">The sequence shown here is derived from an EMBL/GenBank/DDBJ whole genome shotgun (WGS) entry which is preliminary data.</text>
</comment>
<keyword evidence="3" id="KW-1185">Reference proteome</keyword>
<dbReference type="Gene3D" id="1.10.3680.10">
    <property type="entry name" value="TerB-like"/>
    <property type="match status" value="1"/>
</dbReference>
<name>A0A0P6WEI8_9HYPH</name>
<dbReference type="RefSeq" id="WP_054361019.1">
    <property type="nucleotide sequence ID" value="NZ_JAPCYQ010000001.1"/>
</dbReference>
<dbReference type="EMBL" id="LJYW01000001">
    <property type="protein sequence ID" value="KPL54853.1"/>
    <property type="molecule type" value="Genomic_DNA"/>
</dbReference>
<dbReference type="Gene3D" id="1.10.287.110">
    <property type="entry name" value="DnaJ domain"/>
    <property type="match status" value="1"/>
</dbReference>
<dbReference type="SUPFAM" id="SSF158682">
    <property type="entry name" value="TerB-like"/>
    <property type="match status" value="1"/>
</dbReference>
<feature type="domain" description="J" evidence="1">
    <location>
        <begin position="168"/>
        <end position="232"/>
    </location>
</feature>
<evidence type="ECO:0000313" key="3">
    <source>
        <dbReference type="Proteomes" id="UP000048984"/>
    </source>
</evidence>
<dbReference type="PRINTS" id="PR00625">
    <property type="entry name" value="JDOMAIN"/>
</dbReference>
<evidence type="ECO:0000259" key="1">
    <source>
        <dbReference type="PROSITE" id="PS50076"/>
    </source>
</evidence>
<dbReference type="STRING" id="665126.ABB55_23695"/>
<evidence type="ECO:0000313" key="2">
    <source>
        <dbReference type="EMBL" id="KPL54853.1"/>
    </source>
</evidence>
<dbReference type="PROSITE" id="PS50076">
    <property type="entry name" value="DNAJ_2"/>
    <property type="match status" value="1"/>
</dbReference>
<sequence length="233" mass="25482">MAIWTAVSDVVAALGQATGIVPLIDRLVTAIRRLGADSKPVAFTVALIALSAKMAKADGIVSHDEVAAFRRVVEIPPGEEANVQRLFDLAKADVAGFEHYAARMADLAEGDGIFLADVLDGLFHIATADLFVHHLEIAYLERVAEIFGLDRNAFERAAARHVRLGGPDPYRVLGLAREATDEAVKRRWRQLVTESHPDLHFAKGVPEEALQLLTDRVAELNKAYETIRAERGM</sequence>
<protein>
    <recommendedName>
        <fullName evidence="1">J domain-containing protein</fullName>
    </recommendedName>
</protein>
<dbReference type="Pfam" id="PF00226">
    <property type="entry name" value="DnaJ"/>
    <property type="match status" value="1"/>
</dbReference>
<dbReference type="InterPro" id="IPR007791">
    <property type="entry name" value="DjlA_N"/>
</dbReference>
<dbReference type="AlphaFoldDB" id="A0A0P6WEI8"/>
<gene>
    <name evidence="2" type="ORF">ABB55_23695</name>
</gene>
<dbReference type="InterPro" id="IPR036869">
    <property type="entry name" value="J_dom_sf"/>
</dbReference>
<dbReference type="InterPro" id="IPR001623">
    <property type="entry name" value="DnaJ_domain"/>
</dbReference>
<dbReference type="CDD" id="cd07316">
    <property type="entry name" value="terB_like_DjlA"/>
    <property type="match status" value="1"/>
</dbReference>
<dbReference type="SMART" id="SM00271">
    <property type="entry name" value="DnaJ"/>
    <property type="match status" value="1"/>
</dbReference>
<proteinExistence type="predicted"/>
<organism evidence="2 3">
    <name type="scientific">Prosthecodimorpha hirschii</name>
    <dbReference type="NCBI Taxonomy" id="665126"/>
    <lineage>
        <taxon>Bacteria</taxon>
        <taxon>Pseudomonadati</taxon>
        <taxon>Pseudomonadota</taxon>
        <taxon>Alphaproteobacteria</taxon>
        <taxon>Hyphomicrobiales</taxon>
        <taxon>Ancalomicrobiaceae</taxon>
        <taxon>Prosthecodimorpha</taxon>
    </lineage>
</organism>
<dbReference type="Proteomes" id="UP000048984">
    <property type="component" value="Unassembled WGS sequence"/>
</dbReference>
<dbReference type="Pfam" id="PF05099">
    <property type="entry name" value="TerB"/>
    <property type="match status" value="1"/>
</dbReference>